<organism evidence="1 2">
    <name type="scientific">Tripterygium wilfordii</name>
    <name type="common">Thunder God vine</name>
    <dbReference type="NCBI Taxonomy" id="458696"/>
    <lineage>
        <taxon>Eukaryota</taxon>
        <taxon>Viridiplantae</taxon>
        <taxon>Streptophyta</taxon>
        <taxon>Embryophyta</taxon>
        <taxon>Tracheophyta</taxon>
        <taxon>Spermatophyta</taxon>
        <taxon>Magnoliopsida</taxon>
        <taxon>eudicotyledons</taxon>
        <taxon>Gunneridae</taxon>
        <taxon>Pentapetalae</taxon>
        <taxon>rosids</taxon>
        <taxon>fabids</taxon>
        <taxon>Celastrales</taxon>
        <taxon>Celastraceae</taxon>
        <taxon>Tripterygium</taxon>
    </lineage>
</organism>
<accession>A0A7J7DVH1</accession>
<dbReference type="EMBL" id="JAAARO010000003">
    <property type="protein sequence ID" value="KAF5750116.1"/>
    <property type="molecule type" value="Genomic_DNA"/>
</dbReference>
<dbReference type="GO" id="GO:0032259">
    <property type="term" value="P:methylation"/>
    <property type="evidence" value="ECO:0007669"/>
    <property type="project" value="UniProtKB-KW"/>
</dbReference>
<name>A0A7J7DVH1_TRIWF</name>
<gene>
    <name evidence="1" type="ORF">HS088_TW03G00448</name>
</gene>
<dbReference type="InterPro" id="IPR046341">
    <property type="entry name" value="SET_dom_sf"/>
</dbReference>
<keyword evidence="2" id="KW-1185">Reference proteome</keyword>
<dbReference type="InParanoid" id="A0A7J7DVH1"/>
<dbReference type="SUPFAM" id="SSF82199">
    <property type="entry name" value="SET domain"/>
    <property type="match status" value="1"/>
</dbReference>
<comment type="caution">
    <text evidence="1">The sequence shown here is derived from an EMBL/GenBank/DDBJ whole genome shotgun (WGS) entry which is preliminary data.</text>
</comment>
<proteinExistence type="predicted"/>
<protein>
    <submittedName>
        <fullName evidence="1">Histone-lysine N-methyltransferase setd3 isoform X1</fullName>
    </submittedName>
</protein>
<dbReference type="GO" id="GO:0016279">
    <property type="term" value="F:protein-lysine N-methyltransferase activity"/>
    <property type="evidence" value="ECO:0007669"/>
    <property type="project" value="TreeGrafter"/>
</dbReference>
<reference evidence="1 2" key="1">
    <citation type="journal article" date="2020" name="Nat. Commun.">
        <title>Genome of Tripterygium wilfordii and identification of cytochrome P450 involved in triptolide biosynthesis.</title>
        <authorList>
            <person name="Tu L."/>
            <person name="Su P."/>
            <person name="Zhang Z."/>
            <person name="Gao L."/>
            <person name="Wang J."/>
            <person name="Hu T."/>
            <person name="Zhou J."/>
            <person name="Zhang Y."/>
            <person name="Zhao Y."/>
            <person name="Liu Y."/>
            <person name="Song Y."/>
            <person name="Tong Y."/>
            <person name="Lu Y."/>
            <person name="Yang J."/>
            <person name="Xu C."/>
            <person name="Jia M."/>
            <person name="Peters R.J."/>
            <person name="Huang L."/>
            <person name="Gao W."/>
        </authorList>
    </citation>
    <scope>NUCLEOTIDE SEQUENCE [LARGE SCALE GENOMIC DNA]</scope>
    <source>
        <strain evidence="2">cv. XIE 37</strain>
        <tissue evidence="1">Leaf</tissue>
    </source>
</reference>
<dbReference type="PANTHER" id="PTHR13271">
    <property type="entry name" value="UNCHARACTERIZED PUTATIVE METHYLTRANSFERASE"/>
    <property type="match status" value="1"/>
</dbReference>
<dbReference type="AlphaFoldDB" id="A0A7J7DVH1"/>
<dbReference type="InterPro" id="IPR050600">
    <property type="entry name" value="SETD3_SETD6_MTase"/>
</dbReference>
<evidence type="ECO:0000313" key="1">
    <source>
        <dbReference type="EMBL" id="KAF5750116.1"/>
    </source>
</evidence>
<keyword evidence="1" id="KW-0489">Methyltransferase</keyword>
<dbReference type="PANTHER" id="PTHR13271:SF116">
    <property type="entry name" value="F21J9.27"/>
    <property type="match status" value="1"/>
</dbReference>
<evidence type="ECO:0000313" key="2">
    <source>
        <dbReference type="Proteomes" id="UP000593562"/>
    </source>
</evidence>
<keyword evidence="1" id="KW-0808">Transferase</keyword>
<sequence length="190" mass="20929">MAASKMAKMVSLTQCRPLTCAASAAASYPARLVPQPPDLIKWVRREGGFVHEAVEISQDGTNGLGLVASRGIQKGSELIILPDHLPLKFASDGGNGADSVLANLAREVPEELWAMKLGLRLLQERAKVESFWWPYISNLPETYSVPIFFSGEDIKNLQYAPLVHQVFHERLGKVVLGVRLLIIFKVSRVP</sequence>
<dbReference type="Gene3D" id="3.90.1410.10">
    <property type="entry name" value="set domain protein methyltransferase, domain 1"/>
    <property type="match status" value="1"/>
</dbReference>
<dbReference type="Proteomes" id="UP000593562">
    <property type="component" value="Unassembled WGS sequence"/>
</dbReference>
<dbReference type="CDD" id="cd10527">
    <property type="entry name" value="SET_LSMT"/>
    <property type="match status" value="1"/>
</dbReference>